<feature type="transmembrane region" description="Helical" evidence="1">
    <location>
        <begin position="68"/>
        <end position="88"/>
    </location>
</feature>
<protein>
    <submittedName>
        <fullName evidence="2">Uncharacterized protein</fullName>
    </submittedName>
</protein>
<accession>A0A0G9MYA4</accession>
<keyword evidence="1" id="KW-1133">Transmembrane helix</keyword>
<reference evidence="2 3" key="1">
    <citation type="submission" date="2015-04" db="EMBL/GenBank/DDBJ databases">
        <title>The draft genome sequence of Erythrobacter luteus KA37.</title>
        <authorList>
            <person name="Zhuang L."/>
            <person name="Liu Y."/>
            <person name="Shao Z."/>
        </authorList>
    </citation>
    <scope>NUCLEOTIDE SEQUENCE [LARGE SCALE GENOMIC DNA]</scope>
    <source>
        <strain evidence="2 3">KA37</strain>
    </source>
</reference>
<dbReference type="EMBL" id="LBHB01000001">
    <property type="protein sequence ID" value="KLE35757.1"/>
    <property type="molecule type" value="Genomic_DNA"/>
</dbReference>
<evidence type="ECO:0000256" key="1">
    <source>
        <dbReference type="SAM" id="Phobius"/>
    </source>
</evidence>
<name>A0A0G9MYA4_9SPHN</name>
<dbReference type="STRING" id="1581420.AAW00_05070"/>
<comment type="caution">
    <text evidence="2">The sequence shown here is derived from an EMBL/GenBank/DDBJ whole genome shotgun (WGS) entry which is preliminary data.</text>
</comment>
<feature type="transmembrane region" description="Helical" evidence="1">
    <location>
        <begin position="37"/>
        <end position="56"/>
    </location>
</feature>
<dbReference type="RefSeq" id="WP_047003162.1">
    <property type="nucleotide sequence ID" value="NZ_LBHB01000001.1"/>
</dbReference>
<keyword evidence="3" id="KW-1185">Reference proteome</keyword>
<sequence>MAIVFGIVLSLIVCLPMRRFATDQRRAVFARNSVLRAGLIEFVLLLIFGIFMRGWVNGAAIFLTMQWQAWVLIAVSLFTVWLMALLLAPRRDPATFAEVFD</sequence>
<evidence type="ECO:0000313" key="3">
    <source>
        <dbReference type="Proteomes" id="UP000053464"/>
    </source>
</evidence>
<organism evidence="2 3">
    <name type="scientific">Aurantiacibacter luteus</name>
    <dbReference type="NCBI Taxonomy" id="1581420"/>
    <lineage>
        <taxon>Bacteria</taxon>
        <taxon>Pseudomonadati</taxon>
        <taxon>Pseudomonadota</taxon>
        <taxon>Alphaproteobacteria</taxon>
        <taxon>Sphingomonadales</taxon>
        <taxon>Erythrobacteraceae</taxon>
        <taxon>Aurantiacibacter</taxon>
    </lineage>
</organism>
<proteinExistence type="predicted"/>
<gene>
    <name evidence="2" type="ORF">AAW00_05070</name>
</gene>
<dbReference type="Proteomes" id="UP000053464">
    <property type="component" value="Unassembled WGS sequence"/>
</dbReference>
<dbReference type="PATRIC" id="fig|1581420.6.peg.1022"/>
<evidence type="ECO:0000313" key="2">
    <source>
        <dbReference type="EMBL" id="KLE35757.1"/>
    </source>
</evidence>
<dbReference type="AlphaFoldDB" id="A0A0G9MYA4"/>
<keyword evidence="1" id="KW-0472">Membrane</keyword>
<keyword evidence="1" id="KW-0812">Transmembrane</keyword>